<name>A0A1I0MX65_9FIRM</name>
<dbReference type="AlphaFoldDB" id="A0A1I0MX65"/>
<evidence type="ECO:0000313" key="2">
    <source>
        <dbReference type="Proteomes" id="UP000199701"/>
    </source>
</evidence>
<proteinExistence type="predicted"/>
<organism evidence="1 2">
    <name type="scientific">[Clostridium] fimetarium</name>
    <dbReference type="NCBI Taxonomy" id="99656"/>
    <lineage>
        <taxon>Bacteria</taxon>
        <taxon>Bacillati</taxon>
        <taxon>Bacillota</taxon>
        <taxon>Clostridia</taxon>
        <taxon>Lachnospirales</taxon>
        <taxon>Lachnospiraceae</taxon>
    </lineage>
</organism>
<keyword evidence="2" id="KW-1185">Reference proteome</keyword>
<accession>A0A1I0MX65</accession>
<dbReference type="OrthoDB" id="7067508at2"/>
<sequence length="450" mass="52222">MSKLIDYLDSINLLSQKTLFDFLYRNNIKTIDSLVLYMRELIDEDYIVSEYNPFIFVPNSDISGTGGCDEISCKIARAEKFAVFSALYADKVYIQLAFITSEHYELIDMDEVEIDELMNENYKTEVLKEISLILVYAELIKNNIVFITPSHEMMCPACFQNQVFGNDIIKMEKIKKEYISKAKVILQNYDSNEKTAEICISNIHEFFPDHEMFWTITDEKVLDLLKNEKIGKKIRNNEYSNSFISGFIEDEILSAMYTTKYCNEQNAKLITNKMSDAMFLGSNKDSKKISEIKDYTNCLPEYDLLITQNLKLKNVIKLRQEESEAFNKYRIALNKAVIEQNKTNKVTDWYKIYDDIIYPELNNLDLRMKQIRNGRMSRLFGTMTVIGTALVASKFGDIIKPDLFSNIQAFETAVGAAGINFILDKTSTKKADLQNNDYFFLWKLKKTVKK</sequence>
<dbReference type="RefSeq" id="WP_092450622.1">
    <property type="nucleotide sequence ID" value="NZ_FOJI01000002.1"/>
</dbReference>
<reference evidence="1 2" key="1">
    <citation type="submission" date="2016-10" db="EMBL/GenBank/DDBJ databases">
        <authorList>
            <person name="de Groot N.N."/>
        </authorList>
    </citation>
    <scope>NUCLEOTIDE SEQUENCE [LARGE SCALE GENOMIC DNA]</scope>
    <source>
        <strain evidence="1 2">DSM 9179</strain>
    </source>
</reference>
<gene>
    <name evidence="1" type="ORF">SAMN05421659_102221</name>
</gene>
<evidence type="ECO:0000313" key="1">
    <source>
        <dbReference type="EMBL" id="SEV93354.1"/>
    </source>
</evidence>
<dbReference type="EMBL" id="FOJI01000002">
    <property type="protein sequence ID" value="SEV93354.1"/>
    <property type="molecule type" value="Genomic_DNA"/>
</dbReference>
<dbReference type="Proteomes" id="UP000199701">
    <property type="component" value="Unassembled WGS sequence"/>
</dbReference>
<protein>
    <submittedName>
        <fullName evidence="1">Uncharacterized protein</fullName>
    </submittedName>
</protein>